<proteinExistence type="predicted"/>
<dbReference type="Proteomes" id="UP000189701">
    <property type="component" value="Unplaced"/>
</dbReference>
<dbReference type="eggNOG" id="KOG0017">
    <property type="taxonomic scope" value="Eukaryota"/>
</dbReference>
<dbReference type="PANTHER" id="PTHR37984:SF5">
    <property type="entry name" value="PROTEIN NYNRIN-LIKE"/>
    <property type="match status" value="1"/>
</dbReference>
<keyword evidence="2" id="KW-1185">Reference proteome</keyword>
<accession>A0A1U7VW76</accession>
<dbReference type="InterPro" id="IPR050951">
    <property type="entry name" value="Retrovirus_Pol_polyprotein"/>
</dbReference>
<dbReference type="SUPFAM" id="SSF56672">
    <property type="entry name" value="DNA/RNA polymerases"/>
    <property type="match status" value="1"/>
</dbReference>
<dbReference type="PANTHER" id="PTHR37984">
    <property type="entry name" value="PROTEIN CBG26694"/>
    <property type="match status" value="1"/>
</dbReference>
<dbReference type="Gene3D" id="3.30.70.270">
    <property type="match status" value="1"/>
</dbReference>
<dbReference type="STRING" id="4096.A0A1U7VW76"/>
<dbReference type="InterPro" id="IPR043128">
    <property type="entry name" value="Rev_trsase/Diguanyl_cyclase"/>
</dbReference>
<gene>
    <name evidence="3" type="primary">LOC104217605</name>
</gene>
<dbReference type="AlphaFoldDB" id="A0A1U7VW76"/>
<evidence type="ECO:0000256" key="1">
    <source>
        <dbReference type="SAM" id="MobiDB-lite"/>
    </source>
</evidence>
<protein>
    <submittedName>
        <fullName evidence="3">Uncharacterized protein LOC104217605</fullName>
    </submittedName>
</protein>
<dbReference type="Gene3D" id="3.10.10.10">
    <property type="entry name" value="HIV Type 1 Reverse Transcriptase, subunit A, domain 1"/>
    <property type="match status" value="1"/>
</dbReference>
<reference evidence="3" key="2">
    <citation type="submission" date="2025-08" db="UniProtKB">
        <authorList>
            <consortium name="RefSeq"/>
        </authorList>
    </citation>
    <scope>IDENTIFICATION</scope>
    <source>
        <tissue evidence="3">Leaf</tissue>
    </source>
</reference>
<dbReference type="RefSeq" id="XP_009766205.1">
    <property type="nucleotide sequence ID" value="XM_009767903.1"/>
</dbReference>
<evidence type="ECO:0000313" key="2">
    <source>
        <dbReference type="Proteomes" id="UP000189701"/>
    </source>
</evidence>
<dbReference type="InterPro" id="IPR043502">
    <property type="entry name" value="DNA/RNA_pol_sf"/>
</dbReference>
<sequence>MGKAEAQKIQTGYEFEDKRRGHQENQSQGSPSGRILDLVGQHCASFEERWERYHQIWMDEEDAEKTSFIKPWGIYYYKMMSFVLKKFFDWLRKYNLKLNPAKCAFGVPVGKLLGFIINHPGIELDPSKVKAIQDFPSPKNKKDVMSF</sequence>
<evidence type="ECO:0000313" key="3">
    <source>
        <dbReference type="RefSeq" id="XP_009766205.1"/>
    </source>
</evidence>
<name>A0A1U7VW76_NICSY</name>
<reference evidence="2" key="1">
    <citation type="journal article" date="2013" name="Genome Biol.">
        <title>Reference genomes and transcriptomes of Nicotiana sylvestris and Nicotiana tomentosiformis.</title>
        <authorList>
            <person name="Sierro N."/>
            <person name="Battey J.N."/>
            <person name="Ouadi S."/>
            <person name="Bovet L."/>
            <person name="Goepfert S."/>
            <person name="Bakaher N."/>
            <person name="Peitsch M.C."/>
            <person name="Ivanov N.V."/>
        </authorList>
    </citation>
    <scope>NUCLEOTIDE SEQUENCE [LARGE SCALE GENOMIC DNA]</scope>
</reference>
<feature type="region of interest" description="Disordered" evidence="1">
    <location>
        <begin position="1"/>
        <end position="34"/>
    </location>
</feature>
<organism evidence="2 3">
    <name type="scientific">Nicotiana sylvestris</name>
    <name type="common">Wood tobacco</name>
    <name type="synonym">South American tobacco</name>
    <dbReference type="NCBI Taxonomy" id="4096"/>
    <lineage>
        <taxon>Eukaryota</taxon>
        <taxon>Viridiplantae</taxon>
        <taxon>Streptophyta</taxon>
        <taxon>Embryophyta</taxon>
        <taxon>Tracheophyta</taxon>
        <taxon>Spermatophyta</taxon>
        <taxon>Magnoliopsida</taxon>
        <taxon>eudicotyledons</taxon>
        <taxon>Gunneridae</taxon>
        <taxon>Pentapetalae</taxon>
        <taxon>asterids</taxon>
        <taxon>lamiids</taxon>
        <taxon>Solanales</taxon>
        <taxon>Solanaceae</taxon>
        <taxon>Nicotianoideae</taxon>
        <taxon>Nicotianeae</taxon>
        <taxon>Nicotiana</taxon>
    </lineage>
</organism>